<dbReference type="InterPro" id="IPR031100">
    <property type="entry name" value="LOG_fam"/>
</dbReference>
<evidence type="ECO:0000313" key="1">
    <source>
        <dbReference type="EMBL" id="KKO05540.1"/>
    </source>
</evidence>
<protein>
    <recommendedName>
        <fullName evidence="2">Cytokinin riboside 5'-monophosphate phosphoribohydrolase</fullName>
    </recommendedName>
</protein>
<proteinExistence type="predicted"/>
<gene>
    <name evidence="1" type="ORF">LCGC14_0071790</name>
</gene>
<dbReference type="GO" id="GO:0016787">
    <property type="term" value="F:hydrolase activity"/>
    <property type="evidence" value="ECO:0007669"/>
    <property type="project" value="InterPro"/>
</dbReference>
<dbReference type="AlphaFoldDB" id="A0A0F9VNA9"/>
<accession>A0A0F9VNA9</accession>
<dbReference type="Pfam" id="PF03641">
    <property type="entry name" value="Lysine_decarbox"/>
    <property type="match status" value="1"/>
</dbReference>
<name>A0A0F9VNA9_9ZZZZ</name>
<reference evidence="1" key="1">
    <citation type="journal article" date="2015" name="Nature">
        <title>Complex archaea that bridge the gap between prokaryotes and eukaryotes.</title>
        <authorList>
            <person name="Spang A."/>
            <person name="Saw J.H."/>
            <person name="Jorgensen S.L."/>
            <person name="Zaremba-Niedzwiedzka K."/>
            <person name="Martijn J."/>
            <person name="Lind A.E."/>
            <person name="van Eijk R."/>
            <person name="Schleper C."/>
            <person name="Guy L."/>
            <person name="Ettema T.J."/>
        </authorList>
    </citation>
    <scope>NUCLEOTIDE SEQUENCE</scope>
</reference>
<dbReference type="PANTHER" id="PTHR31223">
    <property type="entry name" value="LOG FAMILY PROTEIN YJL055W"/>
    <property type="match status" value="1"/>
</dbReference>
<evidence type="ECO:0008006" key="2">
    <source>
        <dbReference type="Google" id="ProtNLM"/>
    </source>
</evidence>
<dbReference type="EMBL" id="LAZR01000018">
    <property type="protein sequence ID" value="KKO05540.1"/>
    <property type="molecule type" value="Genomic_DNA"/>
</dbReference>
<dbReference type="InterPro" id="IPR005269">
    <property type="entry name" value="LOG"/>
</dbReference>
<dbReference type="GO" id="GO:0009691">
    <property type="term" value="P:cytokinin biosynthetic process"/>
    <property type="evidence" value="ECO:0007669"/>
    <property type="project" value="InterPro"/>
</dbReference>
<dbReference type="Gene3D" id="3.40.50.450">
    <property type="match status" value="1"/>
</dbReference>
<organism evidence="1">
    <name type="scientific">marine sediment metagenome</name>
    <dbReference type="NCBI Taxonomy" id="412755"/>
    <lineage>
        <taxon>unclassified sequences</taxon>
        <taxon>metagenomes</taxon>
        <taxon>ecological metagenomes</taxon>
    </lineage>
</organism>
<sequence>MARICVYLGSREGNSPGFRQATNKLGRTLAERGHTLVYGGARLGLMGELANATLDAGGEVIGVMPDHLVEREQAHFGLSELIRVRNMHERKATMAANADAFIALPGGIGTFEELFEIWTWGYLGLHEKPMGLLNIDEFYTPLLTFLDSTVSHGFLATATRNMLLDAPTSHELLDAIEAQL</sequence>
<comment type="caution">
    <text evidence="1">The sequence shown here is derived from an EMBL/GenBank/DDBJ whole genome shotgun (WGS) entry which is preliminary data.</text>
</comment>
<dbReference type="SUPFAM" id="SSF102405">
    <property type="entry name" value="MCP/YpsA-like"/>
    <property type="match status" value="1"/>
</dbReference>
<dbReference type="NCBIfam" id="TIGR00730">
    <property type="entry name" value="Rossman fold protein, TIGR00730 family"/>
    <property type="match status" value="1"/>
</dbReference>